<name>A0AAE1AMU4_9GAST</name>
<accession>A0AAE1AMU4</accession>
<keyword evidence="2" id="KW-1185">Reference proteome</keyword>
<dbReference type="AlphaFoldDB" id="A0AAE1AMU4"/>
<organism evidence="1 2">
    <name type="scientific">Elysia crispata</name>
    <name type="common">lettuce slug</name>
    <dbReference type="NCBI Taxonomy" id="231223"/>
    <lineage>
        <taxon>Eukaryota</taxon>
        <taxon>Metazoa</taxon>
        <taxon>Spiralia</taxon>
        <taxon>Lophotrochozoa</taxon>
        <taxon>Mollusca</taxon>
        <taxon>Gastropoda</taxon>
        <taxon>Heterobranchia</taxon>
        <taxon>Euthyneura</taxon>
        <taxon>Panpulmonata</taxon>
        <taxon>Sacoglossa</taxon>
        <taxon>Placobranchoidea</taxon>
        <taxon>Plakobranchidae</taxon>
        <taxon>Elysia</taxon>
    </lineage>
</organism>
<evidence type="ECO:0000313" key="2">
    <source>
        <dbReference type="Proteomes" id="UP001283361"/>
    </source>
</evidence>
<comment type="caution">
    <text evidence="1">The sequence shown here is derived from an EMBL/GenBank/DDBJ whole genome shotgun (WGS) entry which is preliminary data.</text>
</comment>
<protein>
    <submittedName>
        <fullName evidence="1">Uncharacterized protein</fullName>
    </submittedName>
</protein>
<dbReference type="Proteomes" id="UP001283361">
    <property type="component" value="Unassembled WGS sequence"/>
</dbReference>
<reference evidence="1" key="1">
    <citation type="journal article" date="2023" name="G3 (Bethesda)">
        <title>A reference genome for the long-term kleptoplast-retaining sea slug Elysia crispata morphotype clarki.</title>
        <authorList>
            <person name="Eastman K.E."/>
            <person name="Pendleton A.L."/>
            <person name="Shaikh M.A."/>
            <person name="Suttiyut T."/>
            <person name="Ogas R."/>
            <person name="Tomko P."/>
            <person name="Gavelis G."/>
            <person name="Widhalm J.R."/>
            <person name="Wisecaver J.H."/>
        </authorList>
    </citation>
    <scope>NUCLEOTIDE SEQUENCE</scope>
    <source>
        <strain evidence="1">ECLA1</strain>
    </source>
</reference>
<sequence>MPENVSSLKKKIPLLPPPIDRTETPLVKGKWDSQIVRYLRRLFDSQTPGDNADRTAWSSTSLIVCYHCAMQSRGAWH</sequence>
<dbReference type="EMBL" id="JAWDGP010001522">
    <property type="protein sequence ID" value="KAK3790674.1"/>
    <property type="molecule type" value="Genomic_DNA"/>
</dbReference>
<proteinExistence type="predicted"/>
<gene>
    <name evidence="1" type="ORF">RRG08_048798</name>
</gene>
<evidence type="ECO:0000313" key="1">
    <source>
        <dbReference type="EMBL" id="KAK3790674.1"/>
    </source>
</evidence>